<feature type="compositionally biased region" description="Polar residues" evidence="2">
    <location>
        <begin position="234"/>
        <end position="249"/>
    </location>
</feature>
<keyword evidence="5" id="KW-1185">Reference proteome</keyword>
<feature type="region of interest" description="Disordered" evidence="2">
    <location>
        <begin position="140"/>
        <end position="249"/>
    </location>
</feature>
<evidence type="ECO:0000313" key="5">
    <source>
        <dbReference type="Proteomes" id="UP000699462"/>
    </source>
</evidence>
<protein>
    <recommendedName>
        <fullName evidence="3">CCDC81 HU domain-containing protein</fullName>
    </recommendedName>
</protein>
<feature type="compositionally biased region" description="Polar residues" evidence="2">
    <location>
        <begin position="167"/>
        <end position="177"/>
    </location>
</feature>
<feature type="coiled-coil region" evidence="1">
    <location>
        <begin position="357"/>
        <end position="384"/>
    </location>
</feature>
<dbReference type="Proteomes" id="UP000699462">
    <property type="component" value="Unassembled WGS sequence"/>
</dbReference>
<dbReference type="InterPro" id="IPR040673">
    <property type="entry name" value="CCDC81_HU_dom_2"/>
</dbReference>
<comment type="caution">
    <text evidence="4">The sequence shown here is derived from an EMBL/GenBank/DDBJ whole genome shotgun (WGS) entry which is preliminary data.</text>
</comment>
<keyword evidence="1" id="KW-0175">Coiled coil</keyword>
<feature type="region of interest" description="Disordered" evidence="2">
    <location>
        <begin position="276"/>
        <end position="295"/>
    </location>
</feature>
<evidence type="ECO:0000259" key="3">
    <source>
        <dbReference type="Pfam" id="PF18289"/>
    </source>
</evidence>
<dbReference type="PANTHER" id="PTHR14362:SF2">
    <property type="entry name" value="COILED-COIL DOMAIN-CONTAINING PROTEIN 81"/>
    <property type="match status" value="1"/>
</dbReference>
<sequence>MSTSSAVSWGSLECTTLVPGWRVSKGSIPLVSLNFCDISARTGSTREVVESCIDRVLTTLNHALHHEQIVDIVFNDIGALRVRHGKPKFRFFSSFLKQMDKTGLLIRCLKNRPDTADSAITKRTAQSETDVEKVTSKRQFLNVITEENEHSSSGPSNRSDSSRSDKLGNQSIGTRPNASDHLDVCHTSDDHDMTDAGVNATCAGEKMSEVPPVNRSKTDLRRLSAQQPVEKLGKNSNASERKSGSTNSCDRSCIQPILNSKSLVLPIPNLYTPKENCQSERSSLSSNSHKSHTLTKISRTNSGYSISTVSTPRSANSRTNQLRERLHAIQPPCTHTKTQTLCYLCHQRRARNIPVDLTEEIREREELEEQLLCAYQKLRAENEARKEQESYWNRRQDLIKQAAYNLGVADAKRIKNQFIDATQYRTFIFSSRPSTPAKELKQTAIRSELDEQTGTRQAREKQEHEDDQLLGKLEQAKLMEELCKQKENQLREKWNKQQKYKQALDFQVKHKPEPIRKLWDHDDDPVFGMHHYDPQKTKQMLTRAKEVQQAQLDAAEQRNRQLQQSRAQQIEQEKAILKRVHHDLICDGLKRREAQEARRQYLENEWNKEIQDKQDRDALDRLIRLCPTKTTLMEQLDSHRRCAQCSRDLNNKGQSNVFTDTFAQGVPFVR</sequence>
<feature type="region of interest" description="Disordered" evidence="2">
    <location>
        <begin position="438"/>
        <end position="466"/>
    </location>
</feature>
<proteinExistence type="predicted"/>
<dbReference type="OrthoDB" id="125906at2759"/>
<dbReference type="InterPro" id="IPR026295">
    <property type="entry name" value="CCD81"/>
</dbReference>
<dbReference type="GO" id="GO:0005815">
    <property type="term" value="C:microtubule organizing center"/>
    <property type="evidence" value="ECO:0007669"/>
    <property type="project" value="TreeGrafter"/>
</dbReference>
<feature type="coiled-coil region" evidence="1">
    <location>
        <begin position="538"/>
        <end position="572"/>
    </location>
</feature>
<feature type="compositionally biased region" description="Basic and acidic residues" evidence="2">
    <location>
        <begin position="457"/>
        <end position="466"/>
    </location>
</feature>
<reference evidence="4 5" key="1">
    <citation type="submission" date="2019-07" db="EMBL/GenBank/DDBJ databases">
        <title>Annotation for the trematode Paragonimus westermani.</title>
        <authorList>
            <person name="Choi Y.-J."/>
        </authorList>
    </citation>
    <scope>NUCLEOTIDE SEQUENCE [LARGE SCALE GENOMIC DNA]</scope>
    <source>
        <strain evidence="4">180907_Pwestermani</strain>
    </source>
</reference>
<evidence type="ECO:0000256" key="2">
    <source>
        <dbReference type="SAM" id="MobiDB-lite"/>
    </source>
</evidence>
<name>A0A8T0DCB2_9TREM</name>
<evidence type="ECO:0000256" key="1">
    <source>
        <dbReference type="SAM" id="Coils"/>
    </source>
</evidence>
<dbReference type="PANTHER" id="PTHR14362">
    <property type="entry name" value="COILED-COIL DOMAIN-CONTAINING PROTEIN 81"/>
    <property type="match status" value="1"/>
</dbReference>
<dbReference type="EMBL" id="JTDF01006812">
    <property type="protein sequence ID" value="KAF8565410.1"/>
    <property type="molecule type" value="Genomic_DNA"/>
</dbReference>
<dbReference type="AlphaFoldDB" id="A0A8T0DCB2"/>
<dbReference type="Pfam" id="PF18289">
    <property type="entry name" value="HU-CCDC81_euk_2"/>
    <property type="match status" value="1"/>
</dbReference>
<feature type="compositionally biased region" description="Basic and acidic residues" evidence="2">
    <location>
        <begin position="178"/>
        <end position="194"/>
    </location>
</feature>
<accession>A0A8T0DCB2</accession>
<gene>
    <name evidence="4" type="ORF">P879_03785</name>
</gene>
<evidence type="ECO:0000313" key="4">
    <source>
        <dbReference type="EMBL" id="KAF8565410.1"/>
    </source>
</evidence>
<feature type="domain" description="CCDC81 HU" evidence="3">
    <location>
        <begin position="29"/>
        <end position="103"/>
    </location>
</feature>
<organism evidence="4 5">
    <name type="scientific">Paragonimus westermani</name>
    <dbReference type="NCBI Taxonomy" id="34504"/>
    <lineage>
        <taxon>Eukaryota</taxon>
        <taxon>Metazoa</taxon>
        <taxon>Spiralia</taxon>
        <taxon>Lophotrochozoa</taxon>
        <taxon>Platyhelminthes</taxon>
        <taxon>Trematoda</taxon>
        <taxon>Digenea</taxon>
        <taxon>Plagiorchiida</taxon>
        <taxon>Troglotremata</taxon>
        <taxon>Troglotrematidae</taxon>
        <taxon>Paragonimus</taxon>
    </lineage>
</organism>